<evidence type="ECO:0000313" key="11">
    <source>
        <dbReference type="EMBL" id="GGJ85608.1"/>
    </source>
</evidence>
<comment type="pathway">
    <text evidence="2 9">Amino-acid biosynthesis; L-histidine biosynthesis; L-histidine from 5-phospho-alpha-D-ribose 1-diphosphate: step 7/9.</text>
</comment>
<dbReference type="InterPro" id="IPR005861">
    <property type="entry name" value="HisP_aminotrans"/>
</dbReference>
<organism evidence="11 12">
    <name type="scientific">Lentibacillus kapialis</name>
    <dbReference type="NCBI Taxonomy" id="340214"/>
    <lineage>
        <taxon>Bacteria</taxon>
        <taxon>Bacillati</taxon>
        <taxon>Bacillota</taxon>
        <taxon>Bacilli</taxon>
        <taxon>Bacillales</taxon>
        <taxon>Bacillaceae</taxon>
        <taxon>Lentibacillus</taxon>
    </lineage>
</organism>
<evidence type="ECO:0000313" key="12">
    <source>
        <dbReference type="Proteomes" id="UP000658382"/>
    </source>
</evidence>
<dbReference type="AlphaFoldDB" id="A0A917PN10"/>
<evidence type="ECO:0000256" key="4">
    <source>
        <dbReference type="ARBA" id="ARBA00022576"/>
    </source>
</evidence>
<dbReference type="InterPro" id="IPR004839">
    <property type="entry name" value="Aminotransferase_I/II_large"/>
</dbReference>
<dbReference type="Gene3D" id="3.90.1150.10">
    <property type="entry name" value="Aspartate Aminotransferase, domain 1"/>
    <property type="match status" value="1"/>
</dbReference>
<evidence type="ECO:0000256" key="6">
    <source>
        <dbReference type="ARBA" id="ARBA00022898"/>
    </source>
</evidence>
<evidence type="ECO:0000256" key="5">
    <source>
        <dbReference type="ARBA" id="ARBA00022679"/>
    </source>
</evidence>
<evidence type="ECO:0000256" key="9">
    <source>
        <dbReference type="HAMAP-Rule" id="MF_01023"/>
    </source>
</evidence>
<comment type="caution">
    <text evidence="11">The sequence shown here is derived from an EMBL/GenBank/DDBJ whole genome shotgun (WGS) entry which is preliminary data.</text>
</comment>
<dbReference type="InterPro" id="IPR015424">
    <property type="entry name" value="PyrdxlP-dep_Trfase"/>
</dbReference>
<reference evidence="11" key="1">
    <citation type="journal article" date="2014" name="Int. J. Syst. Evol. Microbiol.">
        <title>Complete genome sequence of Corynebacterium casei LMG S-19264T (=DSM 44701T), isolated from a smear-ripened cheese.</title>
        <authorList>
            <consortium name="US DOE Joint Genome Institute (JGI-PGF)"/>
            <person name="Walter F."/>
            <person name="Albersmeier A."/>
            <person name="Kalinowski J."/>
            <person name="Ruckert C."/>
        </authorList>
    </citation>
    <scope>NUCLEOTIDE SEQUENCE</scope>
    <source>
        <strain evidence="11">JCM 12580</strain>
    </source>
</reference>
<sequence length="368" mass="41858">MTSKQILKEMTPYQPGKQTEEVKREYGLNRIVKLASNENPFGYSGKVDDYLSEHSLSLNIYPDGYTSELRMALSNKLKVSEDQLIFGNGTDEVVQTIGRAYLYPGVNTIMATPTFPQYKHNALIEGAEVKEVPTINGYHNLSGMLETMDDRTNVVWLCSPNNPTGSLIPRDDFYDFMEKCPSDVLVVLDEAYFEYADGHKQPNALQYLNQYKNLIVLRTFSKAYGLAGLRIGYGIANQDIIQRLDVVRGPFNTSSVAQKAALLALEDDKFIYDSITRNHTIKHSFEKFLNSIDWHFYDSQTNFLLVSTPLSSEKMFLYLQEHGFIVRPGESFGFPETIRITIGTESDMQELQKILYQLNQKVNEGLLT</sequence>
<comment type="similarity">
    <text evidence="9">Belongs to the class-II pyridoxal-phosphate-dependent aminotransferase family. Histidinol-phosphate aminotransferase subfamily.</text>
</comment>
<dbReference type="SUPFAM" id="SSF53383">
    <property type="entry name" value="PLP-dependent transferases"/>
    <property type="match status" value="1"/>
</dbReference>
<dbReference type="GO" id="GO:0030170">
    <property type="term" value="F:pyridoxal phosphate binding"/>
    <property type="evidence" value="ECO:0007669"/>
    <property type="project" value="InterPro"/>
</dbReference>
<dbReference type="InterPro" id="IPR001917">
    <property type="entry name" value="Aminotrans_II_pyridoxalP_BS"/>
</dbReference>
<dbReference type="GO" id="GO:0000105">
    <property type="term" value="P:L-histidine biosynthetic process"/>
    <property type="evidence" value="ECO:0007669"/>
    <property type="project" value="UniProtKB-UniRule"/>
</dbReference>
<reference evidence="11" key="2">
    <citation type="submission" date="2020-09" db="EMBL/GenBank/DDBJ databases">
        <authorList>
            <person name="Sun Q."/>
            <person name="Ohkuma M."/>
        </authorList>
    </citation>
    <scope>NUCLEOTIDE SEQUENCE</scope>
    <source>
        <strain evidence="11">JCM 12580</strain>
    </source>
</reference>
<dbReference type="RefSeq" id="WP_188631500.1">
    <property type="nucleotide sequence ID" value="NZ_BMNQ01000003.1"/>
</dbReference>
<dbReference type="Proteomes" id="UP000658382">
    <property type="component" value="Unassembled WGS sequence"/>
</dbReference>
<protein>
    <recommendedName>
        <fullName evidence="9">Histidinol-phosphate aminotransferase</fullName>
        <ecNumber evidence="9">2.6.1.9</ecNumber>
    </recommendedName>
    <alternativeName>
        <fullName evidence="9">Imidazole acetol-phosphate transaminase</fullName>
    </alternativeName>
</protein>
<keyword evidence="7 9" id="KW-0368">Histidine biosynthesis</keyword>
<dbReference type="EC" id="2.6.1.9" evidence="9"/>
<keyword evidence="9" id="KW-0028">Amino-acid biosynthesis</keyword>
<dbReference type="HAMAP" id="MF_01023">
    <property type="entry name" value="HisC_aminotrans_2"/>
    <property type="match status" value="1"/>
</dbReference>
<keyword evidence="4 9" id="KW-0032">Aminotransferase</keyword>
<comment type="subunit">
    <text evidence="3 9">Homodimer.</text>
</comment>
<evidence type="ECO:0000256" key="1">
    <source>
        <dbReference type="ARBA" id="ARBA00001933"/>
    </source>
</evidence>
<evidence type="ECO:0000259" key="10">
    <source>
        <dbReference type="Pfam" id="PF00155"/>
    </source>
</evidence>
<feature type="domain" description="Aminotransferase class I/classII large" evidence="10">
    <location>
        <begin position="31"/>
        <end position="351"/>
    </location>
</feature>
<comment type="cofactor">
    <cofactor evidence="1 9">
        <name>pyridoxal 5'-phosphate</name>
        <dbReference type="ChEBI" id="CHEBI:597326"/>
    </cofactor>
</comment>
<evidence type="ECO:0000256" key="2">
    <source>
        <dbReference type="ARBA" id="ARBA00005011"/>
    </source>
</evidence>
<feature type="modified residue" description="N6-(pyridoxal phosphate)lysine" evidence="9">
    <location>
        <position position="222"/>
    </location>
</feature>
<dbReference type="InterPro" id="IPR015421">
    <property type="entry name" value="PyrdxlP-dep_Trfase_major"/>
</dbReference>
<dbReference type="InterPro" id="IPR050106">
    <property type="entry name" value="HistidinolP_aminotransfase"/>
</dbReference>
<dbReference type="GO" id="GO:0004400">
    <property type="term" value="F:histidinol-phosphate transaminase activity"/>
    <property type="evidence" value="ECO:0007669"/>
    <property type="project" value="UniProtKB-UniRule"/>
</dbReference>
<dbReference type="InterPro" id="IPR015422">
    <property type="entry name" value="PyrdxlP-dep_Trfase_small"/>
</dbReference>
<name>A0A917PN10_9BACI</name>
<dbReference type="Gene3D" id="3.40.640.10">
    <property type="entry name" value="Type I PLP-dependent aspartate aminotransferase-like (Major domain)"/>
    <property type="match status" value="1"/>
</dbReference>
<dbReference type="Pfam" id="PF00155">
    <property type="entry name" value="Aminotran_1_2"/>
    <property type="match status" value="1"/>
</dbReference>
<gene>
    <name evidence="9 11" type="primary">hisC</name>
    <name evidence="11" type="ORF">GCM10007063_05150</name>
</gene>
<accession>A0A917PN10</accession>
<keyword evidence="12" id="KW-1185">Reference proteome</keyword>
<evidence type="ECO:0000256" key="7">
    <source>
        <dbReference type="ARBA" id="ARBA00023102"/>
    </source>
</evidence>
<dbReference type="PANTHER" id="PTHR43643">
    <property type="entry name" value="HISTIDINOL-PHOSPHATE AMINOTRANSFERASE 2"/>
    <property type="match status" value="1"/>
</dbReference>
<evidence type="ECO:0000256" key="3">
    <source>
        <dbReference type="ARBA" id="ARBA00011738"/>
    </source>
</evidence>
<keyword evidence="6 9" id="KW-0663">Pyridoxal phosphate</keyword>
<dbReference type="PANTHER" id="PTHR43643:SF3">
    <property type="entry name" value="HISTIDINOL-PHOSPHATE AMINOTRANSFERASE"/>
    <property type="match status" value="1"/>
</dbReference>
<proteinExistence type="inferred from homology"/>
<dbReference type="EMBL" id="BMNQ01000003">
    <property type="protein sequence ID" value="GGJ85608.1"/>
    <property type="molecule type" value="Genomic_DNA"/>
</dbReference>
<comment type="catalytic activity">
    <reaction evidence="8 9">
        <text>L-histidinol phosphate + 2-oxoglutarate = 3-(imidazol-4-yl)-2-oxopropyl phosphate + L-glutamate</text>
        <dbReference type="Rhea" id="RHEA:23744"/>
        <dbReference type="ChEBI" id="CHEBI:16810"/>
        <dbReference type="ChEBI" id="CHEBI:29985"/>
        <dbReference type="ChEBI" id="CHEBI:57766"/>
        <dbReference type="ChEBI" id="CHEBI:57980"/>
        <dbReference type="EC" id="2.6.1.9"/>
    </reaction>
</comment>
<keyword evidence="5 9" id="KW-0808">Transferase</keyword>
<evidence type="ECO:0000256" key="8">
    <source>
        <dbReference type="ARBA" id="ARBA00047481"/>
    </source>
</evidence>
<dbReference type="CDD" id="cd00609">
    <property type="entry name" value="AAT_like"/>
    <property type="match status" value="1"/>
</dbReference>
<dbReference type="NCBIfam" id="TIGR01141">
    <property type="entry name" value="hisC"/>
    <property type="match status" value="1"/>
</dbReference>
<dbReference type="PROSITE" id="PS00599">
    <property type="entry name" value="AA_TRANSFER_CLASS_2"/>
    <property type="match status" value="1"/>
</dbReference>